<reference evidence="3" key="1">
    <citation type="submission" date="2016-02" db="EMBL/GenBank/DDBJ databases">
        <authorList>
            <person name="Wibberg D."/>
        </authorList>
    </citation>
    <scope>NUCLEOTIDE SEQUENCE [LARGE SCALE GENOMIC DNA]</scope>
</reference>
<protein>
    <submittedName>
        <fullName evidence="2">Putative membrane protein</fullName>
    </submittedName>
</protein>
<evidence type="ECO:0000313" key="2">
    <source>
        <dbReference type="EMBL" id="SBW24519.1"/>
    </source>
</evidence>
<name>A0A1C3P3W0_9ACTN</name>
<dbReference type="EMBL" id="FLUV01001755">
    <property type="protein sequence ID" value="SBW24519.1"/>
    <property type="molecule type" value="Genomic_DNA"/>
</dbReference>
<sequence length="70" mass="7529">MTLTDYHTLLAVMTVTLLLLTVPPVITLMRLDSEAAKERAAAKARIAARQAAKASLPAILDDEPAPEEET</sequence>
<keyword evidence="1" id="KW-1133">Transmembrane helix</keyword>
<accession>A0A1C3P3W0</accession>
<organism evidence="2 3">
    <name type="scientific">Candidatus Protofrankia californiensis</name>
    <dbReference type="NCBI Taxonomy" id="1839754"/>
    <lineage>
        <taxon>Bacteria</taxon>
        <taxon>Bacillati</taxon>
        <taxon>Actinomycetota</taxon>
        <taxon>Actinomycetes</taxon>
        <taxon>Frankiales</taxon>
        <taxon>Frankiaceae</taxon>
        <taxon>Protofrankia</taxon>
    </lineage>
</organism>
<dbReference type="Proteomes" id="UP000199013">
    <property type="component" value="Unassembled WGS sequence"/>
</dbReference>
<evidence type="ECO:0000313" key="3">
    <source>
        <dbReference type="Proteomes" id="UP000199013"/>
    </source>
</evidence>
<evidence type="ECO:0000256" key="1">
    <source>
        <dbReference type="SAM" id="Phobius"/>
    </source>
</evidence>
<gene>
    <name evidence="2" type="ORF">FDG2_4192</name>
</gene>
<dbReference type="AlphaFoldDB" id="A0A1C3P3W0"/>
<feature type="transmembrane region" description="Helical" evidence="1">
    <location>
        <begin position="6"/>
        <end position="29"/>
    </location>
</feature>
<keyword evidence="3" id="KW-1185">Reference proteome</keyword>
<keyword evidence="1" id="KW-0472">Membrane</keyword>
<keyword evidence="1" id="KW-0812">Transmembrane</keyword>
<proteinExistence type="predicted"/>